<evidence type="ECO:0000256" key="1">
    <source>
        <dbReference type="ARBA" id="ARBA00022574"/>
    </source>
</evidence>
<dbReference type="PROSITE" id="PS50197">
    <property type="entry name" value="BEACH"/>
    <property type="match status" value="1"/>
</dbReference>
<gene>
    <name evidence="7" type="ORF">HMN09_00301200</name>
</gene>
<dbReference type="SMART" id="SM00320">
    <property type="entry name" value="WD40"/>
    <property type="match status" value="4"/>
</dbReference>
<feature type="domain" description="BEACH" evidence="5">
    <location>
        <begin position="1448"/>
        <end position="1772"/>
    </location>
</feature>
<dbReference type="Gene3D" id="2.130.10.10">
    <property type="entry name" value="YVTN repeat-like/Quinoprotein amine dehydrogenase"/>
    <property type="match status" value="1"/>
</dbReference>
<dbReference type="Pfam" id="PF23295">
    <property type="entry name" value="Arm_4"/>
    <property type="match status" value="1"/>
</dbReference>
<feature type="region of interest" description="Disordered" evidence="4">
    <location>
        <begin position="812"/>
        <end position="844"/>
    </location>
</feature>
<dbReference type="InterPro" id="IPR036322">
    <property type="entry name" value="WD40_repeat_dom_sf"/>
</dbReference>
<dbReference type="InterPro" id="IPR051944">
    <property type="entry name" value="BEACH_domain_protein"/>
</dbReference>
<dbReference type="SUPFAM" id="SSF81837">
    <property type="entry name" value="BEACH domain"/>
    <property type="match status" value="1"/>
</dbReference>
<proteinExistence type="predicted"/>
<dbReference type="Gene3D" id="2.30.29.30">
    <property type="entry name" value="Pleckstrin-homology domain (PH domain)/Phosphotyrosine-binding domain (PTB)"/>
    <property type="match status" value="1"/>
</dbReference>
<organism evidence="7 8">
    <name type="scientific">Mycena chlorophos</name>
    <name type="common">Agaric fungus</name>
    <name type="synonym">Agaricus chlorophos</name>
    <dbReference type="NCBI Taxonomy" id="658473"/>
    <lineage>
        <taxon>Eukaryota</taxon>
        <taxon>Fungi</taxon>
        <taxon>Dikarya</taxon>
        <taxon>Basidiomycota</taxon>
        <taxon>Agaricomycotina</taxon>
        <taxon>Agaricomycetes</taxon>
        <taxon>Agaricomycetidae</taxon>
        <taxon>Agaricales</taxon>
        <taxon>Marasmiineae</taxon>
        <taxon>Mycenaceae</taxon>
        <taxon>Mycena</taxon>
    </lineage>
</organism>
<comment type="caution">
    <text evidence="7">The sequence shown here is derived from an EMBL/GenBank/DDBJ whole genome shotgun (WGS) entry which is preliminary data.</text>
</comment>
<keyword evidence="2" id="KW-0677">Repeat</keyword>
<protein>
    <recommendedName>
        <fullName evidence="9">Beach-domain-containing protein</fullName>
    </recommendedName>
</protein>
<dbReference type="CDD" id="cd06071">
    <property type="entry name" value="Beach"/>
    <property type="match status" value="1"/>
</dbReference>
<dbReference type="InterPro" id="IPR000409">
    <property type="entry name" value="BEACH_dom"/>
</dbReference>
<evidence type="ECO:0000256" key="4">
    <source>
        <dbReference type="SAM" id="MobiDB-lite"/>
    </source>
</evidence>
<dbReference type="InterPro" id="IPR011993">
    <property type="entry name" value="PH-like_dom_sf"/>
</dbReference>
<dbReference type="EMBL" id="JACAZE010000003">
    <property type="protein sequence ID" value="KAF7319608.1"/>
    <property type="molecule type" value="Genomic_DNA"/>
</dbReference>
<dbReference type="PROSITE" id="PS51783">
    <property type="entry name" value="PH_BEACH"/>
    <property type="match status" value="1"/>
</dbReference>
<dbReference type="InterPro" id="IPR019775">
    <property type="entry name" value="WD40_repeat_CS"/>
</dbReference>
<evidence type="ECO:0000256" key="3">
    <source>
        <dbReference type="PROSITE-ProRule" id="PRU00221"/>
    </source>
</evidence>
<accession>A0A8H6WLY1</accession>
<dbReference type="Gene3D" id="1.10.1540.10">
    <property type="entry name" value="BEACH domain"/>
    <property type="match status" value="1"/>
</dbReference>
<feature type="repeat" description="WD" evidence="3">
    <location>
        <begin position="1888"/>
        <end position="1929"/>
    </location>
</feature>
<evidence type="ECO:0000313" key="8">
    <source>
        <dbReference type="Proteomes" id="UP000613580"/>
    </source>
</evidence>
<evidence type="ECO:0000259" key="6">
    <source>
        <dbReference type="PROSITE" id="PS51783"/>
    </source>
</evidence>
<dbReference type="PROSITE" id="PS50082">
    <property type="entry name" value="WD_REPEATS_2"/>
    <property type="match status" value="1"/>
</dbReference>
<dbReference type="Gene3D" id="2.60.120.200">
    <property type="match status" value="1"/>
</dbReference>
<dbReference type="InterPro" id="IPR015943">
    <property type="entry name" value="WD40/YVTN_repeat-like_dom_sf"/>
</dbReference>
<dbReference type="InterPro" id="IPR013320">
    <property type="entry name" value="ConA-like_dom_sf"/>
</dbReference>
<dbReference type="SUPFAM" id="SSF49899">
    <property type="entry name" value="Concanavalin A-like lectins/glucanases"/>
    <property type="match status" value="1"/>
</dbReference>
<dbReference type="PROSITE" id="PS00678">
    <property type="entry name" value="WD_REPEATS_1"/>
    <property type="match status" value="1"/>
</dbReference>
<dbReference type="InterPro" id="IPR023362">
    <property type="entry name" value="PH-BEACH_dom"/>
</dbReference>
<evidence type="ECO:0008006" key="9">
    <source>
        <dbReference type="Google" id="ProtNLM"/>
    </source>
</evidence>
<dbReference type="Pfam" id="PF02138">
    <property type="entry name" value="Beach"/>
    <property type="match status" value="1"/>
</dbReference>
<evidence type="ECO:0000313" key="7">
    <source>
        <dbReference type="EMBL" id="KAF7319608.1"/>
    </source>
</evidence>
<dbReference type="InterPro" id="IPR056252">
    <property type="entry name" value="Alfy-like_Arm-like"/>
</dbReference>
<dbReference type="SUPFAM" id="SSF50978">
    <property type="entry name" value="WD40 repeat-like"/>
    <property type="match status" value="1"/>
</dbReference>
<keyword evidence="8" id="KW-1185">Reference proteome</keyword>
<keyword evidence="1 3" id="KW-0853">WD repeat</keyword>
<dbReference type="Proteomes" id="UP000613580">
    <property type="component" value="Unassembled WGS sequence"/>
</dbReference>
<reference evidence="7" key="1">
    <citation type="submission" date="2020-05" db="EMBL/GenBank/DDBJ databases">
        <title>Mycena genomes resolve the evolution of fungal bioluminescence.</title>
        <authorList>
            <person name="Tsai I.J."/>
        </authorList>
    </citation>
    <scope>NUCLEOTIDE SEQUENCE</scope>
    <source>
        <strain evidence="7">110903Hualien_Pintung</strain>
    </source>
</reference>
<evidence type="ECO:0000256" key="2">
    <source>
        <dbReference type="ARBA" id="ARBA00022737"/>
    </source>
</evidence>
<dbReference type="InterPro" id="IPR001680">
    <property type="entry name" value="WD40_rpt"/>
</dbReference>
<dbReference type="SUPFAM" id="SSF50729">
    <property type="entry name" value="PH domain-like"/>
    <property type="match status" value="1"/>
</dbReference>
<dbReference type="SMART" id="SM01026">
    <property type="entry name" value="Beach"/>
    <property type="match status" value="1"/>
</dbReference>
<evidence type="ECO:0000259" key="5">
    <source>
        <dbReference type="PROSITE" id="PS50197"/>
    </source>
</evidence>
<dbReference type="PANTHER" id="PTHR46108">
    <property type="entry name" value="BLUE CHEESE"/>
    <property type="match status" value="1"/>
</dbReference>
<dbReference type="Pfam" id="PF13385">
    <property type="entry name" value="Laminin_G_3"/>
    <property type="match status" value="1"/>
</dbReference>
<dbReference type="InterPro" id="IPR036372">
    <property type="entry name" value="BEACH_dom_sf"/>
</dbReference>
<sequence length="2097" mass="234663">MFRTLLTPLRLRFDSSPRSAVTSNMTSPQTAIDEEELENPEDFARDVLIELMRLAVDKLKVADTAKERIEVLVEIQRIMLQDTVGATKDVFREMDGFMGLVAAISTADHNARDEGETIECSRLAFMITSEAITDHKENTQYFKNRVGYDSLASALARLISDPNTVDYTMGLLLSFSFRNFSLAGTFKAIRGLPVSDVEPTLRDVVSRLGGIKRPGAMALLVRFAPQLIKEDPTMRFGVYKLYELLANLTHRNHVVFSSFDLEKGLLERFCAPGTPEIERNVLQKLTRRLLDMGATPAVARFLFQRVVREDDTLDAELLEVIRYGMKSRWLEHLSLESPASLFLTEENVKGLPVGGFTFMIWLWIKDLPTTTHTIFTARIGAANKPIISLSLRGDGKLEFTSISSREVGVFRKSNVNKMRWTHIALTHYPQRNANPTIRLYIDGVLNDGLNWSYPKFESSPQPLKYIIGEDTTKTRMSWCIASAHLMSFPLGDDVPRFIHHLGPRYSGTFQDPVLVKFLTYEASTSLNMYLSTILAKNAANPASPSNQSIPLMKVVKDGLGIPETGIVFSMSPLSCPPNEPERSVVPANGSKREFKVEGDVFIVKAACLDQSLWKIGGAAVPLRLLEVANTPHEVSRALGVLVDGLRNSWVNSEDMERLRGYEILAHVLRPKANLVNMTGFETIFEFLGFNFRSPEHSTVVNAVAYRAIALDFELWSKTRAEVQRVHLEHFTTLLITSRYKRFNTKQRFAKIGLVRKLLFALQTNWYGPEVVVHVVQALKSAAQSNFSKDDAIKPIVSYLAANLNAPAPGAANGTANGTANGNIAGGEDKDNDPESPQSMMSRIDYRDPRDKAEQVLEVLIQLLANPALYNKFSAVLPLTRICLLLLGDRPTPFIASQILMLIAISNAMSPAFARKFELISGWSVLKTVLPSCWDPSVHEAVLDVLLGRLEQQQQAENGKPNGNGHANGNGNANGGGGGITIACPQIVPTIFTALQGGWCLLLGIAKSSMAHGNASWAVESTMEVLIEELIDLHASSNSFREVFKSQQTTQLFVNSYKTFVLRVMKAEQINQRTIRVLEKMTHFGLGLALDNNVAGAQKREILDILQDAESILSPSSEKTKIDPALVSDSRTVRQRIQSARFSIQIGDRTVVKIMTRMNEWRMTIQSSEKKRLRKTILDLRENRRQVSRLTEWSNLLTSERGLWPNPEERMWRLDETEGPHRVRKRLEPMNDKSLAIRVDTSDQNIRNVEVPESDSQSITQVEVPPWAESYEISATDMDDRQLAEEITDDKLRRVRHELEPGDVIEAVTTVARIAGVDSSPGLLIIGRTHIYMLDGLVENDDGEIIDAHEAPKRLFFVPGSIVELDGPQKAQRWSHDQVAAFSDKTFLFRDVALEIYFKDSRSLLMVFLDKQRRKDIDSRLNNIIIRYNPPEAAMGAATPSRMRTPRFRAFQRHDELSSAQRRWQAREISNFTYLSILNQISGRTPSDATQYPIFPWVLKDYSSVTLDLTNPDSYRDLTKPMGALTEARREAAEMRYTNLESVGEKPFHYGTHFSSSMIVCHFLIRTAPFTNMFKTLQGGDWDLPDRLFVYVDTAISLWMTVLILLRDSDIPRAYESAASDIRGDVRELIPEFYTCPEFVAFPNSGMLLTSTNRFLENSSNLDFGVQQNNGERIHDVKLPPWAKQDPLLFIVMNRRALESEHVTEQLPAWIDLIWGCKQHDPASLNCFHPLSYEGSIDLDKITDELEREATVGIIHNFGQTPRKLFTTEHPAQYDSGPRTLPIGQANGIEEDPHLLVQGGRPFTDLGPTVPVRELVIDMISERIIPCPEGVLFDQRVIQVIEEAYCVCAAFADWANIVTGCSDFTVRLWKINRGASSSSPGRLGLSHIMRIHTHDVVAVTASRPWAIALSGSRDGSAAIWDLNRGIYIRSIWHGEAGDMGAVNLVAINESTGYIATCSQQKLCLHTINGRPMATLDLTTPSPERGIPPRVTALAFHEREYSHLGVVATGGSDGSITFWTWTADGTPEGEKAVWEFLMMRTMKVRTPVAASASASSTNLNVPTILLAERPPPVSVLKFSGEDLYHGEETGKTFAWTLPE</sequence>
<dbReference type="OrthoDB" id="26681at2759"/>
<feature type="domain" description="BEACH-type PH" evidence="6">
    <location>
        <begin position="1299"/>
        <end position="1421"/>
    </location>
</feature>
<feature type="compositionally biased region" description="Low complexity" evidence="4">
    <location>
        <begin position="812"/>
        <end position="822"/>
    </location>
</feature>
<name>A0A8H6WLY1_MYCCL</name>
<dbReference type="PANTHER" id="PTHR46108:SF4">
    <property type="entry name" value="BLUE CHEESE"/>
    <property type="match status" value="1"/>
</dbReference>